<evidence type="ECO:0000313" key="2">
    <source>
        <dbReference type="EMBL" id="PNG99092.1"/>
    </source>
</evidence>
<dbReference type="GO" id="GO:0005975">
    <property type="term" value="P:carbohydrate metabolic process"/>
    <property type="evidence" value="ECO:0007669"/>
    <property type="project" value="InterPro"/>
</dbReference>
<dbReference type="OrthoDB" id="204980at2759"/>
<feature type="domain" description="Glycoside hydrolase family 13 N-terminal" evidence="1">
    <location>
        <begin position="82"/>
        <end position="121"/>
    </location>
</feature>
<proteinExistence type="predicted"/>
<dbReference type="InterPro" id="IPR004193">
    <property type="entry name" value="Glyco_hydro_13_N"/>
</dbReference>
<reference evidence="2 3" key="1">
    <citation type="journal article" date="2017" name="Mol. Biol. Evol.">
        <title>The 4-celled Tetrabaena socialis nuclear genome reveals the essential components for genetic control of cell number at the origin of multicellularity in the volvocine lineage.</title>
        <authorList>
            <person name="Featherston J."/>
            <person name="Arakaki Y."/>
            <person name="Hanschen E.R."/>
            <person name="Ferris P.J."/>
            <person name="Michod R.E."/>
            <person name="Olson B.J.S.C."/>
            <person name="Nozaki H."/>
            <person name="Durand P.M."/>
        </authorList>
    </citation>
    <scope>NUCLEOTIDE SEQUENCE [LARGE SCALE GENOMIC DNA]</scope>
    <source>
        <strain evidence="2 3">NIES-571</strain>
    </source>
</reference>
<dbReference type="InterPro" id="IPR014756">
    <property type="entry name" value="Ig_E-set"/>
</dbReference>
<name>A0A2J7ZFP2_9CHLO</name>
<evidence type="ECO:0000313" key="3">
    <source>
        <dbReference type="Proteomes" id="UP000236333"/>
    </source>
</evidence>
<keyword evidence="3" id="KW-1185">Reference proteome</keyword>
<dbReference type="EMBL" id="PGGS01004144">
    <property type="protein sequence ID" value="PNG99092.1"/>
    <property type="molecule type" value="Genomic_DNA"/>
</dbReference>
<dbReference type="AlphaFoldDB" id="A0A2J7ZFP2"/>
<feature type="non-terminal residue" evidence="2">
    <location>
        <position position="124"/>
    </location>
</feature>
<dbReference type="Proteomes" id="UP000236333">
    <property type="component" value="Unassembled WGS sequence"/>
</dbReference>
<evidence type="ECO:0000259" key="1">
    <source>
        <dbReference type="Pfam" id="PF02922"/>
    </source>
</evidence>
<comment type="caution">
    <text evidence="2">The sequence shown here is derived from an EMBL/GenBank/DDBJ whole genome shotgun (WGS) entry which is preliminary data.</text>
</comment>
<gene>
    <name evidence="2" type="ORF">TSOC_015135</name>
</gene>
<dbReference type="Gene3D" id="2.60.40.10">
    <property type="entry name" value="Immunoglobulins"/>
    <property type="match status" value="1"/>
</dbReference>
<protein>
    <recommendedName>
        <fullName evidence="1">Glycoside hydrolase family 13 N-terminal domain-containing protein</fullName>
    </recommendedName>
</protein>
<dbReference type="GO" id="GO:0004553">
    <property type="term" value="F:hydrolase activity, hydrolyzing O-glycosyl compounds"/>
    <property type="evidence" value="ECO:0007669"/>
    <property type="project" value="InterPro"/>
</dbReference>
<sequence>MLLAPAPTNLRLRPQASSPMLLPGAVRRSAGLRSTGDRVGVPARRIAGPLRSARLHVRAQAGPAAPVTALPFAAIAAGKPEPLGPSRTADGINFALFSRNAKAAKLCLFDGEAQQITEVDCKRT</sequence>
<dbReference type="SUPFAM" id="SSF81296">
    <property type="entry name" value="E set domains"/>
    <property type="match status" value="1"/>
</dbReference>
<dbReference type="InterPro" id="IPR013783">
    <property type="entry name" value="Ig-like_fold"/>
</dbReference>
<dbReference type="Pfam" id="PF02922">
    <property type="entry name" value="CBM_48"/>
    <property type="match status" value="1"/>
</dbReference>
<accession>A0A2J7ZFP2</accession>
<organism evidence="2 3">
    <name type="scientific">Tetrabaena socialis</name>
    <dbReference type="NCBI Taxonomy" id="47790"/>
    <lineage>
        <taxon>Eukaryota</taxon>
        <taxon>Viridiplantae</taxon>
        <taxon>Chlorophyta</taxon>
        <taxon>core chlorophytes</taxon>
        <taxon>Chlorophyceae</taxon>
        <taxon>CS clade</taxon>
        <taxon>Chlamydomonadales</taxon>
        <taxon>Tetrabaenaceae</taxon>
        <taxon>Tetrabaena</taxon>
    </lineage>
</organism>